<keyword evidence="6 13" id="KW-1133">Transmembrane helix</keyword>
<evidence type="ECO:0000313" key="15">
    <source>
        <dbReference type="EMBL" id="MFC4596294.1"/>
    </source>
</evidence>
<evidence type="ECO:0000256" key="7">
    <source>
        <dbReference type="ARBA" id="ARBA00023065"/>
    </source>
</evidence>
<evidence type="ECO:0000256" key="10">
    <source>
        <dbReference type="ARBA" id="ARBA00025198"/>
    </source>
</evidence>
<keyword evidence="3 13" id="KW-0138">CF(0)</keyword>
<dbReference type="PANTHER" id="PTHR33445:SF1">
    <property type="entry name" value="ATP SYNTHASE SUBUNIT B"/>
    <property type="match status" value="1"/>
</dbReference>
<dbReference type="InterPro" id="IPR050059">
    <property type="entry name" value="ATP_synthase_B_chain"/>
</dbReference>
<comment type="subcellular location">
    <subcellularLocation>
        <location evidence="13">Cell membrane</location>
        <topology evidence="13">Single-pass membrane protein</topology>
    </subcellularLocation>
    <subcellularLocation>
        <location evidence="12">Endomembrane system</location>
        <topology evidence="12">Single-pass membrane protein</topology>
    </subcellularLocation>
</comment>
<keyword evidence="13" id="KW-1003">Cell membrane</keyword>
<keyword evidence="9 13" id="KW-0066">ATP synthesis</keyword>
<keyword evidence="4 13" id="KW-0812">Transmembrane</keyword>
<evidence type="ECO:0000256" key="6">
    <source>
        <dbReference type="ARBA" id="ARBA00022989"/>
    </source>
</evidence>
<evidence type="ECO:0000256" key="4">
    <source>
        <dbReference type="ARBA" id="ARBA00022692"/>
    </source>
</evidence>
<dbReference type="PANTHER" id="PTHR33445">
    <property type="entry name" value="ATP SYNTHASE SUBUNIT B', CHLOROPLASTIC"/>
    <property type="match status" value="1"/>
</dbReference>
<evidence type="ECO:0000256" key="1">
    <source>
        <dbReference type="ARBA" id="ARBA00005513"/>
    </source>
</evidence>
<evidence type="ECO:0000256" key="11">
    <source>
        <dbReference type="ARBA" id="ARBA00025614"/>
    </source>
</evidence>
<dbReference type="Pfam" id="PF00430">
    <property type="entry name" value="ATP-synt_B"/>
    <property type="match status" value="1"/>
</dbReference>
<evidence type="ECO:0000256" key="3">
    <source>
        <dbReference type="ARBA" id="ARBA00022547"/>
    </source>
</evidence>
<evidence type="ECO:0000256" key="9">
    <source>
        <dbReference type="ARBA" id="ARBA00023310"/>
    </source>
</evidence>
<evidence type="ECO:0000256" key="8">
    <source>
        <dbReference type="ARBA" id="ARBA00023136"/>
    </source>
</evidence>
<dbReference type="HAMAP" id="MF_01398">
    <property type="entry name" value="ATP_synth_b_bprime"/>
    <property type="match status" value="1"/>
</dbReference>
<dbReference type="Proteomes" id="UP001595957">
    <property type="component" value="Unassembled WGS sequence"/>
</dbReference>
<keyword evidence="5 13" id="KW-0375">Hydrogen ion transport</keyword>
<evidence type="ECO:0000256" key="13">
    <source>
        <dbReference type="HAMAP-Rule" id="MF_01398"/>
    </source>
</evidence>
<name>A0ABV9F8E1_9SPHN</name>
<dbReference type="RefSeq" id="WP_066527921.1">
    <property type="nucleotide sequence ID" value="NZ_JBHSFZ010000064.1"/>
</dbReference>
<evidence type="ECO:0000256" key="2">
    <source>
        <dbReference type="ARBA" id="ARBA00022448"/>
    </source>
</evidence>
<feature type="transmembrane region" description="Helical" evidence="13">
    <location>
        <begin position="15"/>
        <end position="34"/>
    </location>
</feature>
<dbReference type="InterPro" id="IPR002146">
    <property type="entry name" value="ATP_synth_b/b'su_bac/chlpt"/>
</dbReference>
<keyword evidence="2 13" id="KW-0813">Transport</keyword>
<comment type="function">
    <text evidence="10 13">F(1)F(0) ATP synthase produces ATP from ADP in the presence of a proton or sodium gradient. F-type ATPases consist of two structural domains, F(1) containing the extramembraneous catalytic core and F(0) containing the membrane proton channel, linked together by a central stalk and a peripheral stalk. During catalysis, ATP synthesis in the catalytic domain of F(1) is coupled via a rotary mechanism of the central stalk subunits to proton translocation.</text>
</comment>
<dbReference type="CDD" id="cd06503">
    <property type="entry name" value="ATP-synt_Fo_b"/>
    <property type="match status" value="1"/>
</dbReference>
<keyword evidence="8 13" id="KW-0472">Membrane</keyword>
<comment type="function">
    <text evidence="11">Component of the F(0) channel, it forms part of the peripheral stalk, linking F(1) to F(0). The b'-subunit is a diverged and duplicated form of b found in plants and photosynthetic bacteria.</text>
</comment>
<comment type="caution">
    <text evidence="15">The sequence shown here is derived from an EMBL/GenBank/DDBJ whole genome shotgun (WGS) entry which is preliminary data.</text>
</comment>
<evidence type="ECO:0000256" key="12">
    <source>
        <dbReference type="ARBA" id="ARBA00037847"/>
    </source>
</evidence>
<evidence type="ECO:0000313" key="16">
    <source>
        <dbReference type="Proteomes" id="UP001595957"/>
    </source>
</evidence>
<comment type="subunit">
    <text evidence="13">F-type ATPases have 2 components, F(1) - the catalytic core - and F(0) - the membrane proton channel. F(1) has five subunits: alpha(3), beta(3), gamma(1), delta(1), epsilon(1). F(0) has three main subunits: a(1), b(2) and c(10-14). The alpha and beta chains form an alternating ring which encloses part of the gamma chain. F(1) is attached to F(0) by a central stalk formed by the gamma and epsilon chains, while a peripheral stalk is formed by the delta and b chains.</text>
</comment>
<dbReference type="EMBL" id="JBHSFZ010000064">
    <property type="protein sequence ID" value="MFC4596294.1"/>
    <property type="molecule type" value="Genomic_DNA"/>
</dbReference>
<evidence type="ECO:0000256" key="5">
    <source>
        <dbReference type="ARBA" id="ARBA00022781"/>
    </source>
</evidence>
<keyword evidence="7 13" id="KW-0406">Ion transport</keyword>
<sequence>MPQIAQIAETYASQIFWMLLTFGFVFFVIGRGMVPKVQATADARDAKITGDLDAAKAAFARADEAEADYRARDAESRAAAQATLARAKSEAAKASEGQLAAADTEIATRIGAAEARIQAASQAALAEIETVAADAARDMVARISGVQASEESARNAVKAALVHG</sequence>
<proteinExistence type="inferred from homology"/>
<protein>
    <recommendedName>
        <fullName evidence="13">ATP synthase subunit b</fullName>
    </recommendedName>
    <alternativeName>
        <fullName evidence="13">ATP synthase F(0) sector subunit b</fullName>
    </alternativeName>
    <alternativeName>
        <fullName evidence="13">ATPase subunit I</fullName>
    </alternativeName>
    <alternativeName>
        <fullName evidence="13">F-type ATPase subunit b</fullName>
        <shortName evidence="13">F-ATPase subunit b</shortName>
    </alternativeName>
</protein>
<accession>A0ABV9F8E1</accession>
<comment type="similarity">
    <text evidence="1 13 14">Belongs to the ATPase B chain family.</text>
</comment>
<gene>
    <name evidence="13" type="primary">atpF</name>
    <name evidence="15" type="ORF">ACFO3E_19270</name>
</gene>
<reference evidence="16" key="1">
    <citation type="journal article" date="2019" name="Int. J. Syst. Evol. Microbiol.">
        <title>The Global Catalogue of Microorganisms (GCM) 10K type strain sequencing project: providing services to taxonomists for standard genome sequencing and annotation.</title>
        <authorList>
            <consortium name="The Broad Institute Genomics Platform"/>
            <consortium name="The Broad Institute Genome Sequencing Center for Infectious Disease"/>
            <person name="Wu L."/>
            <person name="Ma J."/>
        </authorList>
    </citation>
    <scope>NUCLEOTIDE SEQUENCE [LARGE SCALE GENOMIC DNA]</scope>
    <source>
        <strain evidence="16">NBRC 103632</strain>
    </source>
</reference>
<organism evidence="15 16">
    <name type="scientific">Sphingobium tyrosinilyticum</name>
    <dbReference type="NCBI Taxonomy" id="2715436"/>
    <lineage>
        <taxon>Bacteria</taxon>
        <taxon>Pseudomonadati</taxon>
        <taxon>Pseudomonadota</taxon>
        <taxon>Alphaproteobacteria</taxon>
        <taxon>Sphingomonadales</taxon>
        <taxon>Sphingomonadaceae</taxon>
        <taxon>Sphingobium</taxon>
    </lineage>
</organism>
<evidence type="ECO:0000256" key="14">
    <source>
        <dbReference type="RuleBase" id="RU003848"/>
    </source>
</evidence>
<keyword evidence="16" id="KW-1185">Reference proteome</keyword>